<dbReference type="CDD" id="cd03127">
    <property type="entry name" value="tetraspanin_LEL"/>
    <property type="match status" value="1"/>
</dbReference>
<dbReference type="SUPFAM" id="SSF48652">
    <property type="entry name" value="Tetraspanin"/>
    <property type="match status" value="1"/>
</dbReference>
<comment type="similarity">
    <text evidence="2 7">Belongs to the tetraspanin (TM4SF) family.</text>
</comment>
<protein>
    <recommendedName>
        <fullName evidence="7">Tetraspanin</fullName>
    </recommendedName>
</protein>
<feature type="transmembrane region" description="Helical" evidence="7">
    <location>
        <begin position="52"/>
        <end position="80"/>
    </location>
</feature>
<comment type="subcellular location">
    <subcellularLocation>
        <location evidence="1 7">Membrane</location>
        <topology evidence="1 7">Multi-pass membrane protein</topology>
    </subcellularLocation>
</comment>
<dbReference type="AlphaFoldDB" id="A0A4C1ZIT6"/>
<keyword evidence="6" id="KW-1015">Disulfide bond</keyword>
<keyword evidence="5 7" id="KW-0472">Membrane</keyword>
<evidence type="ECO:0000256" key="4">
    <source>
        <dbReference type="ARBA" id="ARBA00022989"/>
    </source>
</evidence>
<dbReference type="InterPro" id="IPR018499">
    <property type="entry name" value="Tetraspanin/Peripherin"/>
</dbReference>
<dbReference type="STRING" id="151549.A0A4C1ZIT6"/>
<dbReference type="Pfam" id="PF00335">
    <property type="entry name" value="Tetraspanin"/>
    <property type="match status" value="1"/>
</dbReference>
<dbReference type="Proteomes" id="UP000299102">
    <property type="component" value="Unassembled WGS sequence"/>
</dbReference>
<keyword evidence="9" id="KW-1185">Reference proteome</keyword>
<feature type="disulfide bond" evidence="6">
    <location>
        <begin position="117"/>
        <end position="136"/>
    </location>
</feature>
<evidence type="ECO:0000256" key="3">
    <source>
        <dbReference type="ARBA" id="ARBA00022692"/>
    </source>
</evidence>
<name>A0A4C1ZIT6_EUMVA</name>
<keyword evidence="3 7" id="KW-0812">Transmembrane</keyword>
<evidence type="ECO:0000256" key="7">
    <source>
        <dbReference type="RuleBase" id="RU361218"/>
    </source>
</evidence>
<evidence type="ECO:0000313" key="9">
    <source>
        <dbReference type="Proteomes" id="UP000299102"/>
    </source>
</evidence>
<keyword evidence="4 7" id="KW-1133">Transmembrane helix</keyword>
<comment type="caution">
    <text evidence="7">Lacks conserved residue(s) required for the propagation of feature annotation.</text>
</comment>
<dbReference type="InterPro" id="IPR008952">
    <property type="entry name" value="Tetraspanin_EC2_sf"/>
</dbReference>
<comment type="caution">
    <text evidence="8">The sequence shown here is derived from an EMBL/GenBank/DDBJ whole genome shotgun (WGS) entry which is preliminary data.</text>
</comment>
<organism evidence="8 9">
    <name type="scientific">Eumeta variegata</name>
    <name type="common">Bagworm moth</name>
    <name type="synonym">Eumeta japonica</name>
    <dbReference type="NCBI Taxonomy" id="151549"/>
    <lineage>
        <taxon>Eukaryota</taxon>
        <taxon>Metazoa</taxon>
        <taxon>Ecdysozoa</taxon>
        <taxon>Arthropoda</taxon>
        <taxon>Hexapoda</taxon>
        <taxon>Insecta</taxon>
        <taxon>Pterygota</taxon>
        <taxon>Neoptera</taxon>
        <taxon>Endopterygota</taxon>
        <taxon>Lepidoptera</taxon>
        <taxon>Glossata</taxon>
        <taxon>Ditrysia</taxon>
        <taxon>Tineoidea</taxon>
        <taxon>Psychidae</taxon>
        <taxon>Oiketicinae</taxon>
        <taxon>Eumeta</taxon>
    </lineage>
</organism>
<evidence type="ECO:0000256" key="5">
    <source>
        <dbReference type="ARBA" id="ARBA00023136"/>
    </source>
</evidence>
<evidence type="ECO:0000256" key="6">
    <source>
        <dbReference type="PIRSR" id="PIRSR002419-1"/>
    </source>
</evidence>
<evidence type="ECO:0000256" key="2">
    <source>
        <dbReference type="ARBA" id="ARBA00006840"/>
    </source>
</evidence>
<feature type="transmembrane region" description="Helical" evidence="7">
    <location>
        <begin position="170"/>
        <end position="196"/>
    </location>
</feature>
<reference evidence="8 9" key="1">
    <citation type="journal article" date="2019" name="Commun. Biol.">
        <title>The bagworm genome reveals a unique fibroin gene that provides high tensile strength.</title>
        <authorList>
            <person name="Kono N."/>
            <person name="Nakamura H."/>
            <person name="Ohtoshi R."/>
            <person name="Tomita M."/>
            <person name="Numata K."/>
            <person name="Arakawa K."/>
        </authorList>
    </citation>
    <scope>NUCLEOTIDE SEQUENCE [LARGE SCALE GENOMIC DNA]</scope>
</reference>
<proteinExistence type="inferred from homology"/>
<dbReference type="GO" id="GO:0005886">
    <property type="term" value="C:plasma membrane"/>
    <property type="evidence" value="ECO:0007669"/>
    <property type="project" value="TreeGrafter"/>
</dbReference>
<dbReference type="PIRSF" id="PIRSF002419">
    <property type="entry name" value="Tetraspanin"/>
    <property type="match status" value="1"/>
</dbReference>
<feature type="disulfide bond" evidence="6">
    <location>
        <begin position="116"/>
        <end position="156"/>
    </location>
</feature>
<gene>
    <name evidence="8" type="primary">Tspan7</name>
    <name evidence="8" type="ORF">EVAR_57911_1</name>
</gene>
<sequence length="205" mass="22268">MMFSENAAHVTAQLPLSGATISGLALLVAGLWAELELHAYLVSAGSGYETRIVLLGIAYGGFLACIFMMDAGVGASVACYKDTFSKGLHDGLTQSLANYKYPERANFDFTQSTLHCCGVNNYTDWLSRQKLIPLSCCVESNQCVPANYNQIYNRGCYDVIVEHVNSNMNLIIGVAIGMAIFPLFGTILSCCLANYIKKSKYDAIN</sequence>
<dbReference type="PANTHER" id="PTHR19282">
    <property type="entry name" value="TETRASPANIN"/>
    <property type="match status" value="1"/>
</dbReference>
<dbReference type="PANTHER" id="PTHR19282:SF252">
    <property type="entry name" value="TETRASPANIN"/>
    <property type="match status" value="1"/>
</dbReference>
<feature type="transmembrane region" description="Helical" evidence="7">
    <location>
        <begin position="12"/>
        <end position="32"/>
    </location>
</feature>
<evidence type="ECO:0000313" key="8">
    <source>
        <dbReference type="EMBL" id="GBP88741.1"/>
    </source>
</evidence>
<dbReference type="EMBL" id="BGZK01001954">
    <property type="protein sequence ID" value="GBP88741.1"/>
    <property type="molecule type" value="Genomic_DNA"/>
</dbReference>
<dbReference type="OrthoDB" id="9972904at2759"/>
<evidence type="ECO:0000256" key="1">
    <source>
        <dbReference type="ARBA" id="ARBA00004141"/>
    </source>
</evidence>
<accession>A0A4C1ZIT6</accession>
<dbReference type="Gene3D" id="1.10.1450.10">
    <property type="entry name" value="Tetraspanin"/>
    <property type="match status" value="1"/>
</dbReference>
<dbReference type="InterPro" id="IPR000301">
    <property type="entry name" value="Tetraspanin_animals"/>
</dbReference>